<dbReference type="KEGG" id="pda:103710411"/>
<protein>
    <submittedName>
        <fullName evidence="4">Myosin-9 isoform X1</fullName>
    </submittedName>
</protein>
<dbReference type="PANTHER" id="PTHR34121:SF1">
    <property type="entry name" value="FILAMIN-A-INTERACTING PROTEIN 1"/>
    <property type="match status" value="1"/>
</dbReference>
<keyword evidence="1" id="KW-0175">Coiled coil</keyword>
<feature type="region of interest" description="Disordered" evidence="2">
    <location>
        <begin position="97"/>
        <end position="120"/>
    </location>
</feature>
<gene>
    <name evidence="4" type="primary">LOC103710411</name>
</gene>
<organism evidence="3 4">
    <name type="scientific">Phoenix dactylifera</name>
    <name type="common">Date palm</name>
    <dbReference type="NCBI Taxonomy" id="42345"/>
    <lineage>
        <taxon>Eukaryota</taxon>
        <taxon>Viridiplantae</taxon>
        <taxon>Streptophyta</taxon>
        <taxon>Embryophyta</taxon>
        <taxon>Tracheophyta</taxon>
        <taxon>Spermatophyta</taxon>
        <taxon>Magnoliopsida</taxon>
        <taxon>Liliopsida</taxon>
        <taxon>Arecaceae</taxon>
        <taxon>Coryphoideae</taxon>
        <taxon>Phoeniceae</taxon>
        <taxon>Phoenix</taxon>
    </lineage>
</organism>
<name>A0A8B7C918_PHODC</name>
<feature type="region of interest" description="Disordered" evidence="2">
    <location>
        <begin position="580"/>
        <end position="652"/>
    </location>
</feature>
<keyword evidence="3" id="KW-1185">Reference proteome</keyword>
<feature type="compositionally biased region" description="Basic and acidic residues" evidence="2">
    <location>
        <begin position="580"/>
        <end position="605"/>
    </location>
</feature>
<reference evidence="4" key="2">
    <citation type="submission" date="2025-08" db="UniProtKB">
        <authorList>
            <consortium name="RefSeq"/>
        </authorList>
    </citation>
    <scope>IDENTIFICATION</scope>
    <source>
        <tissue evidence="4">Young leaves</tissue>
    </source>
</reference>
<sequence>MSWLRSAVNKAVEVGGKNNLTRTVKNYADTVVHHAGQAVVGGAKIIQDRMGMRNYKSFKHTVKRLEEVAVTCRGEERVQLLRRWLVALKEIERLSGGSVDDKTPEQPTSSDEPNLSPRNASSILFFDSDMWGEPMNFRDVFLHSQALEGITLSMILEAPNEEEVSLLLEIFGLCFTGGKEVHNAIMSSIQDLAKAFSSYQDEVLVKREELLQFAQGAISGLKVNAEQSRLDAEVSILRKRIDKAEALQALSVEDHDSASSEKTPLPTVEALKAALAEVRLCFRLEALLLKKKSINNGDSLEIHSQKVDKLKVLEESLANSCSKAEKRILDQRHQKEEALNFRVAKANEVSEMEKELVTEIAGLEKQRDELEAALKKVNISLSAAVARLNKTREERDQFDEASNQIVVHLKAKEDELSRSVASCKVESDIVHTWINFLEDTWRLQSFYAELKEKQTNDELEKYGNCFLKLIKYHLSACKEELRPSINRIRTFVDNLKRFNESPEMTESIDSDISKESNPRKFLEEEYLEVETKIIAAFSVVDHMKELLYAEQGNTSRKDDPEAKELFDFVEKMRAEFESIERPILEIETPKETLTPSEERSQKGPSDDTTQSNSSKSKGVESPKSTSNSKSKGVESPKSPQAAAERMDPESELAKLELEFGKVSKDYSTDEIGGWEFDELEQELRSGISESKK</sequence>
<dbReference type="AlphaFoldDB" id="A0A8B7C918"/>
<dbReference type="RefSeq" id="XP_008794331.2">
    <property type="nucleotide sequence ID" value="XM_008796109.4"/>
</dbReference>
<reference evidence="3" key="1">
    <citation type="journal article" date="2019" name="Nat. Commun.">
        <title>Genome-wide association mapping of date palm fruit traits.</title>
        <authorList>
            <person name="Hazzouri K.M."/>
            <person name="Gros-Balthazard M."/>
            <person name="Flowers J.M."/>
            <person name="Copetti D."/>
            <person name="Lemansour A."/>
            <person name="Lebrun M."/>
            <person name="Masmoudi K."/>
            <person name="Ferrand S."/>
            <person name="Dhar M.I."/>
            <person name="Fresquez Z.A."/>
            <person name="Rosas U."/>
            <person name="Zhang J."/>
            <person name="Talag J."/>
            <person name="Lee S."/>
            <person name="Kudrna D."/>
            <person name="Powell R.F."/>
            <person name="Leitch I.J."/>
            <person name="Krueger R.R."/>
            <person name="Wing R.A."/>
            <person name="Amiri K.M.A."/>
            <person name="Purugganan M.D."/>
        </authorList>
    </citation>
    <scope>NUCLEOTIDE SEQUENCE [LARGE SCALE GENOMIC DNA]</scope>
    <source>
        <strain evidence="3">cv. Khalas</strain>
    </source>
</reference>
<feature type="compositionally biased region" description="Polar residues" evidence="2">
    <location>
        <begin position="606"/>
        <end position="630"/>
    </location>
</feature>
<dbReference type="OrthoDB" id="2019255at2759"/>
<proteinExistence type="predicted"/>
<feature type="coiled-coil region" evidence="1">
    <location>
        <begin position="346"/>
        <end position="380"/>
    </location>
</feature>
<evidence type="ECO:0000313" key="4">
    <source>
        <dbReference type="RefSeq" id="XP_008794331.2"/>
    </source>
</evidence>
<dbReference type="GeneID" id="103710411"/>
<evidence type="ECO:0000313" key="3">
    <source>
        <dbReference type="Proteomes" id="UP000228380"/>
    </source>
</evidence>
<dbReference type="PANTHER" id="PTHR34121">
    <property type="entry name" value="MYOSIN-11"/>
    <property type="match status" value="1"/>
</dbReference>
<feature type="compositionally biased region" description="Polar residues" evidence="2">
    <location>
        <begin position="105"/>
        <end position="120"/>
    </location>
</feature>
<evidence type="ECO:0000256" key="1">
    <source>
        <dbReference type="SAM" id="Coils"/>
    </source>
</evidence>
<accession>A0A8B7C918</accession>
<evidence type="ECO:0000256" key="2">
    <source>
        <dbReference type="SAM" id="MobiDB-lite"/>
    </source>
</evidence>
<dbReference type="Proteomes" id="UP000228380">
    <property type="component" value="Chromosome 3"/>
</dbReference>